<dbReference type="SUPFAM" id="SSF161098">
    <property type="entry name" value="MetI-like"/>
    <property type="match status" value="1"/>
</dbReference>
<dbReference type="OrthoDB" id="9799271at2"/>
<keyword evidence="3" id="KW-1003">Cell membrane</keyword>
<dbReference type="RefSeq" id="WP_141149047.1">
    <property type="nucleotide sequence ID" value="NZ_VHLG01000005.1"/>
</dbReference>
<dbReference type="InterPro" id="IPR000515">
    <property type="entry name" value="MetI-like"/>
</dbReference>
<evidence type="ECO:0000256" key="4">
    <source>
        <dbReference type="ARBA" id="ARBA00022692"/>
    </source>
</evidence>
<dbReference type="PROSITE" id="PS50928">
    <property type="entry name" value="ABC_TM1"/>
    <property type="match status" value="1"/>
</dbReference>
<keyword evidence="10" id="KW-1185">Reference proteome</keyword>
<comment type="subcellular location">
    <subcellularLocation>
        <location evidence="1 7">Cell membrane</location>
        <topology evidence="1 7">Multi-pass membrane protein</topology>
    </subcellularLocation>
</comment>
<evidence type="ECO:0000256" key="7">
    <source>
        <dbReference type="RuleBase" id="RU363032"/>
    </source>
</evidence>
<dbReference type="PANTHER" id="PTHR30151">
    <property type="entry name" value="ALKANE SULFONATE ABC TRANSPORTER-RELATED, MEMBRANE SUBUNIT"/>
    <property type="match status" value="1"/>
</dbReference>
<keyword evidence="5 7" id="KW-1133">Transmembrane helix</keyword>
<dbReference type="PANTHER" id="PTHR30151:SF20">
    <property type="entry name" value="ABC TRANSPORTER PERMEASE PROTEIN HI_0355-RELATED"/>
    <property type="match status" value="1"/>
</dbReference>
<evidence type="ECO:0000313" key="9">
    <source>
        <dbReference type="EMBL" id="TPW30477.1"/>
    </source>
</evidence>
<sequence>MTKARQWLTGLVILIALWWAAGALHLARGMVPTPGAVVIRLFSDGWSFYGPNVSATLYEAALGYLWGNGLAILLALLVMMIPVLERLVVQLAVISYCVPLIAIGPILSLTLSGQQPMITLAALSVFFTTLVGALMGLKAADQAAIDVVRASGGGRFATLRYIRFQTALPALFAALALAAPAAFLGAVIGEWLGAVQEGLGIAMVVAMQQMLADRTFGIALLSGIIAGAVYALIRLAGHLLLPWDRSNAGGA</sequence>
<comment type="caution">
    <text evidence="9">The sequence shown here is derived from an EMBL/GenBank/DDBJ whole genome shotgun (WGS) entry which is preliminary data.</text>
</comment>
<dbReference type="EMBL" id="VHLG01000005">
    <property type="protein sequence ID" value="TPW30477.1"/>
    <property type="molecule type" value="Genomic_DNA"/>
</dbReference>
<dbReference type="AlphaFoldDB" id="A0A506UF99"/>
<evidence type="ECO:0000313" key="10">
    <source>
        <dbReference type="Proteomes" id="UP000318801"/>
    </source>
</evidence>
<keyword evidence="6 7" id="KW-0472">Membrane</keyword>
<dbReference type="GO" id="GO:0055085">
    <property type="term" value="P:transmembrane transport"/>
    <property type="evidence" value="ECO:0007669"/>
    <property type="project" value="InterPro"/>
</dbReference>
<organism evidence="9 10">
    <name type="scientific">Martelella alba</name>
    <dbReference type="NCBI Taxonomy" id="2590451"/>
    <lineage>
        <taxon>Bacteria</taxon>
        <taxon>Pseudomonadati</taxon>
        <taxon>Pseudomonadota</taxon>
        <taxon>Alphaproteobacteria</taxon>
        <taxon>Hyphomicrobiales</taxon>
        <taxon>Aurantimonadaceae</taxon>
        <taxon>Martelella</taxon>
    </lineage>
</organism>
<evidence type="ECO:0000256" key="5">
    <source>
        <dbReference type="ARBA" id="ARBA00022989"/>
    </source>
</evidence>
<dbReference type="InterPro" id="IPR035906">
    <property type="entry name" value="MetI-like_sf"/>
</dbReference>
<feature type="domain" description="ABC transmembrane type-1" evidence="8">
    <location>
        <begin position="53"/>
        <end position="237"/>
    </location>
</feature>
<evidence type="ECO:0000256" key="6">
    <source>
        <dbReference type="ARBA" id="ARBA00023136"/>
    </source>
</evidence>
<evidence type="ECO:0000256" key="3">
    <source>
        <dbReference type="ARBA" id="ARBA00022475"/>
    </source>
</evidence>
<dbReference type="Pfam" id="PF00528">
    <property type="entry name" value="BPD_transp_1"/>
    <property type="match status" value="1"/>
</dbReference>
<feature type="transmembrane region" description="Helical" evidence="7">
    <location>
        <begin position="64"/>
        <end position="84"/>
    </location>
</feature>
<dbReference type="GO" id="GO:0005886">
    <property type="term" value="C:plasma membrane"/>
    <property type="evidence" value="ECO:0007669"/>
    <property type="project" value="UniProtKB-SubCell"/>
</dbReference>
<feature type="transmembrane region" description="Helical" evidence="7">
    <location>
        <begin position="170"/>
        <end position="194"/>
    </location>
</feature>
<gene>
    <name evidence="9" type="ORF">FJU08_10905</name>
</gene>
<evidence type="ECO:0000259" key="8">
    <source>
        <dbReference type="PROSITE" id="PS50928"/>
    </source>
</evidence>
<proteinExistence type="inferred from homology"/>
<accession>A0A506UF99</accession>
<feature type="transmembrane region" description="Helical" evidence="7">
    <location>
        <begin position="214"/>
        <end position="233"/>
    </location>
</feature>
<keyword evidence="4 7" id="KW-0812">Transmembrane</keyword>
<dbReference type="Proteomes" id="UP000318801">
    <property type="component" value="Unassembled WGS sequence"/>
</dbReference>
<feature type="transmembrane region" description="Helical" evidence="7">
    <location>
        <begin position="117"/>
        <end position="137"/>
    </location>
</feature>
<feature type="transmembrane region" description="Helical" evidence="7">
    <location>
        <begin position="91"/>
        <end position="111"/>
    </location>
</feature>
<keyword evidence="2 7" id="KW-0813">Transport</keyword>
<name>A0A506UF99_9HYPH</name>
<reference evidence="9 10" key="1">
    <citation type="submission" date="2019-06" db="EMBL/GenBank/DDBJ databases">
        <authorList>
            <person name="Li M."/>
        </authorList>
    </citation>
    <scope>NUCLEOTIDE SEQUENCE [LARGE SCALE GENOMIC DNA]</scope>
    <source>
        <strain evidence="9 10">BGMRC2036</strain>
    </source>
</reference>
<protein>
    <submittedName>
        <fullName evidence="9">ABC transporter permease subunit</fullName>
    </submittedName>
</protein>
<evidence type="ECO:0000256" key="2">
    <source>
        <dbReference type="ARBA" id="ARBA00022448"/>
    </source>
</evidence>
<comment type="similarity">
    <text evidence="7">Belongs to the binding-protein-dependent transport system permease family.</text>
</comment>
<evidence type="ECO:0000256" key="1">
    <source>
        <dbReference type="ARBA" id="ARBA00004651"/>
    </source>
</evidence>